<evidence type="ECO:0000313" key="2">
    <source>
        <dbReference type="Proteomes" id="UP000789901"/>
    </source>
</evidence>
<gene>
    <name evidence="1" type="ORF">GMARGA_LOCUS18498</name>
</gene>
<dbReference type="Proteomes" id="UP000789901">
    <property type="component" value="Unassembled WGS sequence"/>
</dbReference>
<evidence type="ECO:0000313" key="1">
    <source>
        <dbReference type="EMBL" id="CAG8770792.1"/>
    </source>
</evidence>
<sequence>MSLLQMALFNVEMDEFFEYDFHNSLENDFYYGLQDLQPQSFQDPFNIKGASDNDDQLF</sequence>
<reference evidence="1 2" key="1">
    <citation type="submission" date="2021-06" db="EMBL/GenBank/DDBJ databases">
        <authorList>
            <person name="Kallberg Y."/>
            <person name="Tangrot J."/>
            <person name="Rosling A."/>
        </authorList>
    </citation>
    <scope>NUCLEOTIDE SEQUENCE [LARGE SCALE GENOMIC DNA]</scope>
    <source>
        <strain evidence="1 2">120-4 pot B 10/14</strain>
    </source>
</reference>
<protein>
    <submittedName>
        <fullName evidence="1">35222_t:CDS:1</fullName>
    </submittedName>
</protein>
<organism evidence="1 2">
    <name type="scientific">Gigaspora margarita</name>
    <dbReference type="NCBI Taxonomy" id="4874"/>
    <lineage>
        <taxon>Eukaryota</taxon>
        <taxon>Fungi</taxon>
        <taxon>Fungi incertae sedis</taxon>
        <taxon>Mucoromycota</taxon>
        <taxon>Glomeromycotina</taxon>
        <taxon>Glomeromycetes</taxon>
        <taxon>Diversisporales</taxon>
        <taxon>Gigasporaceae</taxon>
        <taxon>Gigaspora</taxon>
    </lineage>
</organism>
<accession>A0ABN7VGL0</accession>
<keyword evidence="2" id="KW-1185">Reference proteome</keyword>
<name>A0ABN7VGL0_GIGMA</name>
<comment type="caution">
    <text evidence="1">The sequence shown here is derived from an EMBL/GenBank/DDBJ whole genome shotgun (WGS) entry which is preliminary data.</text>
</comment>
<dbReference type="EMBL" id="CAJVQB010014806">
    <property type="protein sequence ID" value="CAG8770792.1"/>
    <property type="molecule type" value="Genomic_DNA"/>
</dbReference>
<proteinExistence type="predicted"/>